<feature type="modified residue" description="4-aspartylphosphate" evidence="6">
    <location>
        <position position="466"/>
    </location>
</feature>
<protein>
    <recommendedName>
        <fullName evidence="2">histidine kinase</fullName>
        <ecNumber evidence="2">2.7.13.3</ecNumber>
    </recommendedName>
</protein>
<dbReference type="AlphaFoldDB" id="A0A2R4MH92"/>
<dbReference type="PANTHER" id="PTHR43047">
    <property type="entry name" value="TWO-COMPONENT HISTIDINE PROTEIN KINASE"/>
    <property type="match status" value="1"/>
</dbReference>
<keyword evidence="3 6" id="KW-0597">Phosphoprotein</keyword>
<feature type="domain" description="Response regulatory" evidence="9">
    <location>
        <begin position="415"/>
        <end position="531"/>
    </location>
</feature>
<name>A0A2R4MH92_9HYPH</name>
<dbReference type="SMART" id="SM00387">
    <property type="entry name" value="HATPase_c"/>
    <property type="match status" value="1"/>
</dbReference>
<evidence type="ECO:0000256" key="7">
    <source>
        <dbReference type="SAM" id="Coils"/>
    </source>
</evidence>
<dbReference type="InterPro" id="IPR001789">
    <property type="entry name" value="Sig_transdc_resp-reg_receiver"/>
</dbReference>
<dbReference type="FunFam" id="3.30.565.10:FF:000049">
    <property type="entry name" value="Two-component sensor histidine kinase"/>
    <property type="match status" value="1"/>
</dbReference>
<dbReference type="Gene3D" id="3.30.565.10">
    <property type="entry name" value="Histidine kinase-like ATPase, C-terminal domain"/>
    <property type="match status" value="1"/>
</dbReference>
<evidence type="ECO:0000256" key="2">
    <source>
        <dbReference type="ARBA" id="ARBA00012438"/>
    </source>
</evidence>
<dbReference type="SUPFAM" id="SSF55874">
    <property type="entry name" value="ATPase domain of HSP90 chaperone/DNA topoisomerase II/histidine kinase"/>
    <property type="match status" value="1"/>
</dbReference>
<dbReference type="CDD" id="cd00156">
    <property type="entry name" value="REC"/>
    <property type="match status" value="1"/>
</dbReference>
<evidence type="ECO:0000256" key="5">
    <source>
        <dbReference type="ARBA" id="ARBA00022777"/>
    </source>
</evidence>
<dbReference type="KEGG" id="mmyr:MXMO3_02913"/>
<dbReference type="PRINTS" id="PR00344">
    <property type="entry name" value="BCTRLSENSOR"/>
</dbReference>
<dbReference type="EMBL" id="CP021330">
    <property type="protein sequence ID" value="AVX05421.1"/>
    <property type="molecule type" value="Genomic_DNA"/>
</dbReference>
<sequence>MSDRENHQCDETALRLAVEHLGQGIAVFNQDRCIDVSNDQFQTILDLPPALCEAGTALADIVRHLAARGDFGEGDIDTLTQSRLDEIEQNTSGLLERSGPNGQFLEVRTNRLPNDGLVISYNDISARVSAERALAQVNQSLEKRVQERTKALTHLNNELERARAKADAANLDKTRFLAAASHDLLQPLNAARLYTSTMVERAHGTDLARLAANVDDSLVAVEDIMSALLDISRVDSGAIKPAISIFSLRELLKKVKVEFEPAAAAKNIKLRLVGADASVSTDRRMVARVLQNLVSNAIKYTPEGGAVLVGCRKRGNRIRLDVIDNGIGIDKDQHSLIFTEFSRLEPGARIAQGLGLGLSIVQRFGQALKLDVEVDSVPGRGSRFSIYLPPSAEALPASSPSNAAAQPASSLVGKQVLCVDNEQDILNAMQDLLKGWGCDVRVARSLKEISQNDILEGWVPEIVLMDYHLDQSSGLDAIQWLRQNVGGHLPAVLITADRSTQVQTLAEERNVSLLPKPLKPAALRALMSRLT</sequence>
<dbReference type="Proteomes" id="UP000258927">
    <property type="component" value="Chromosome"/>
</dbReference>
<dbReference type="Pfam" id="PF00512">
    <property type="entry name" value="HisKA"/>
    <property type="match status" value="1"/>
</dbReference>
<keyword evidence="11" id="KW-1185">Reference proteome</keyword>
<dbReference type="InterPro" id="IPR036890">
    <property type="entry name" value="HATPase_C_sf"/>
</dbReference>
<dbReference type="FunFam" id="1.10.287.130:FF:000063">
    <property type="entry name" value="Hybrid sensor histidine kinase/response regulator"/>
    <property type="match status" value="1"/>
</dbReference>
<dbReference type="PROSITE" id="PS50110">
    <property type="entry name" value="RESPONSE_REGULATORY"/>
    <property type="match status" value="1"/>
</dbReference>
<dbReference type="Pfam" id="PF12860">
    <property type="entry name" value="PAS_7"/>
    <property type="match status" value="1"/>
</dbReference>
<dbReference type="PROSITE" id="PS50109">
    <property type="entry name" value="HIS_KIN"/>
    <property type="match status" value="1"/>
</dbReference>
<accession>A0A2R4MH92</accession>
<feature type="coiled-coil region" evidence="7">
    <location>
        <begin position="138"/>
        <end position="172"/>
    </location>
</feature>
<proteinExistence type="predicted"/>
<evidence type="ECO:0000256" key="1">
    <source>
        <dbReference type="ARBA" id="ARBA00000085"/>
    </source>
</evidence>
<evidence type="ECO:0000313" key="11">
    <source>
        <dbReference type="Proteomes" id="UP000258927"/>
    </source>
</evidence>
<dbReference type="InterPro" id="IPR003661">
    <property type="entry name" value="HisK_dim/P_dom"/>
</dbReference>
<dbReference type="InterPro" id="IPR003594">
    <property type="entry name" value="HATPase_dom"/>
</dbReference>
<dbReference type="RefSeq" id="WP_117396319.1">
    <property type="nucleotide sequence ID" value="NZ_CP021330.1"/>
</dbReference>
<dbReference type="CDD" id="cd00075">
    <property type="entry name" value="HATPase"/>
    <property type="match status" value="1"/>
</dbReference>
<dbReference type="InterPro" id="IPR036097">
    <property type="entry name" value="HisK_dim/P_sf"/>
</dbReference>
<feature type="domain" description="Histidine kinase" evidence="8">
    <location>
        <begin position="179"/>
        <end position="392"/>
    </location>
</feature>
<dbReference type="SMART" id="SM00448">
    <property type="entry name" value="REC"/>
    <property type="match status" value="1"/>
</dbReference>
<organism evidence="10 11">
    <name type="scientific">Maritalea myrionectae</name>
    <dbReference type="NCBI Taxonomy" id="454601"/>
    <lineage>
        <taxon>Bacteria</taxon>
        <taxon>Pseudomonadati</taxon>
        <taxon>Pseudomonadota</taxon>
        <taxon>Alphaproteobacteria</taxon>
        <taxon>Hyphomicrobiales</taxon>
        <taxon>Devosiaceae</taxon>
        <taxon>Maritalea</taxon>
    </lineage>
</organism>
<dbReference type="InterPro" id="IPR004358">
    <property type="entry name" value="Sig_transdc_His_kin-like_C"/>
</dbReference>
<dbReference type="GO" id="GO:0000155">
    <property type="term" value="F:phosphorelay sensor kinase activity"/>
    <property type="evidence" value="ECO:0007669"/>
    <property type="project" value="InterPro"/>
</dbReference>
<dbReference type="InterPro" id="IPR011006">
    <property type="entry name" value="CheY-like_superfamily"/>
</dbReference>
<dbReference type="SMART" id="SM00388">
    <property type="entry name" value="HisKA"/>
    <property type="match status" value="1"/>
</dbReference>
<keyword evidence="7" id="KW-0175">Coiled coil</keyword>
<dbReference type="PANTHER" id="PTHR43047:SF9">
    <property type="entry name" value="HISTIDINE KINASE"/>
    <property type="match status" value="1"/>
</dbReference>
<dbReference type="InterPro" id="IPR005467">
    <property type="entry name" value="His_kinase_dom"/>
</dbReference>
<comment type="catalytic activity">
    <reaction evidence="1">
        <text>ATP + protein L-histidine = ADP + protein N-phospho-L-histidine.</text>
        <dbReference type="EC" id="2.7.13.3"/>
    </reaction>
</comment>
<gene>
    <name evidence="10" type="ORF">MXMO3_02913</name>
</gene>
<dbReference type="GO" id="GO:0009927">
    <property type="term" value="F:histidine phosphotransfer kinase activity"/>
    <property type="evidence" value="ECO:0007669"/>
    <property type="project" value="TreeGrafter"/>
</dbReference>
<evidence type="ECO:0000259" key="9">
    <source>
        <dbReference type="PROSITE" id="PS50110"/>
    </source>
</evidence>
<dbReference type="Pfam" id="PF00072">
    <property type="entry name" value="Response_reg"/>
    <property type="match status" value="1"/>
</dbReference>
<keyword evidence="5 10" id="KW-0418">Kinase</keyword>
<dbReference type="SUPFAM" id="SSF47384">
    <property type="entry name" value="Homodimeric domain of signal transducing histidine kinase"/>
    <property type="match status" value="1"/>
</dbReference>
<evidence type="ECO:0000256" key="6">
    <source>
        <dbReference type="PROSITE-ProRule" id="PRU00169"/>
    </source>
</evidence>
<evidence type="ECO:0000313" key="10">
    <source>
        <dbReference type="EMBL" id="AVX05421.1"/>
    </source>
</evidence>
<dbReference type="STRING" id="1122213.GCA_000423365_00555"/>
<evidence type="ECO:0000259" key="8">
    <source>
        <dbReference type="PROSITE" id="PS50109"/>
    </source>
</evidence>
<dbReference type="EC" id="2.7.13.3" evidence="2"/>
<reference evidence="10 11" key="1">
    <citation type="submission" date="2017-05" db="EMBL/GenBank/DDBJ databases">
        <title>Genome Analysis of Maritalea myrionectae HL2708#5.</title>
        <authorList>
            <consortium name="Cotde Inc.-PKNU"/>
            <person name="Jang D."/>
            <person name="Oh H.-M."/>
        </authorList>
    </citation>
    <scope>NUCLEOTIDE SEQUENCE [LARGE SCALE GENOMIC DNA]</scope>
    <source>
        <strain evidence="10 11">HL2708#5</strain>
    </source>
</reference>
<dbReference type="Gene3D" id="1.10.287.130">
    <property type="match status" value="1"/>
</dbReference>
<dbReference type="CDD" id="cd00082">
    <property type="entry name" value="HisKA"/>
    <property type="match status" value="1"/>
</dbReference>
<dbReference type="SUPFAM" id="SSF52172">
    <property type="entry name" value="CheY-like"/>
    <property type="match status" value="1"/>
</dbReference>
<evidence type="ECO:0000256" key="3">
    <source>
        <dbReference type="ARBA" id="ARBA00022553"/>
    </source>
</evidence>
<evidence type="ECO:0000256" key="4">
    <source>
        <dbReference type="ARBA" id="ARBA00022679"/>
    </source>
</evidence>
<dbReference type="GO" id="GO:0005886">
    <property type="term" value="C:plasma membrane"/>
    <property type="evidence" value="ECO:0007669"/>
    <property type="project" value="TreeGrafter"/>
</dbReference>
<dbReference type="Gene3D" id="3.30.450.20">
    <property type="entry name" value="PAS domain"/>
    <property type="match status" value="1"/>
</dbReference>
<dbReference type="Gene3D" id="3.40.50.2300">
    <property type="match status" value="1"/>
</dbReference>
<keyword evidence="4" id="KW-0808">Transferase</keyword>
<dbReference type="Pfam" id="PF02518">
    <property type="entry name" value="HATPase_c"/>
    <property type="match status" value="1"/>
</dbReference>